<evidence type="ECO:0000313" key="3">
    <source>
        <dbReference type="Proteomes" id="UP001501257"/>
    </source>
</evidence>
<keyword evidence="3" id="KW-1185">Reference proteome</keyword>
<dbReference type="RefSeq" id="WP_210102368.1">
    <property type="nucleotide sequence ID" value="NZ_BAABLK010000071.1"/>
</dbReference>
<accession>A0ABP9TQN3</accession>
<proteinExistence type="predicted"/>
<dbReference type="SUPFAM" id="SSF101262">
    <property type="entry name" value="Methenyltetrahydrofolate cyclohydrolase-like"/>
    <property type="match status" value="1"/>
</dbReference>
<dbReference type="InterPro" id="IPR036178">
    <property type="entry name" value="Formintransfe-cycloase-like_sf"/>
</dbReference>
<dbReference type="Pfam" id="PF04961">
    <property type="entry name" value="FTCD_C"/>
    <property type="match status" value="1"/>
</dbReference>
<gene>
    <name evidence="2" type="ORF">GCM10025778_30480</name>
</gene>
<protein>
    <recommendedName>
        <fullName evidence="1">Cyclodeaminase/cyclohydrolase domain-containing protein</fullName>
    </recommendedName>
</protein>
<dbReference type="EMBL" id="BAABLK010000071">
    <property type="protein sequence ID" value="GAA5228510.1"/>
    <property type="molecule type" value="Genomic_DNA"/>
</dbReference>
<evidence type="ECO:0000259" key="1">
    <source>
        <dbReference type="Pfam" id="PF04961"/>
    </source>
</evidence>
<name>A0ABP9TQN3_9MICC</name>
<organism evidence="2 3">
    <name type="scientific">Paeniglutamicibacter antarcticus</name>
    <dbReference type="NCBI Taxonomy" id="494023"/>
    <lineage>
        <taxon>Bacteria</taxon>
        <taxon>Bacillati</taxon>
        <taxon>Actinomycetota</taxon>
        <taxon>Actinomycetes</taxon>
        <taxon>Micrococcales</taxon>
        <taxon>Micrococcaceae</taxon>
        <taxon>Paeniglutamicibacter</taxon>
    </lineage>
</organism>
<comment type="caution">
    <text evidence="2">The sequence shown here is derived from an EMBL/GenBank/DDBJ whole genome shotgun (WGS) entry which is preliminary data.</text>
</comment>
<dbReference type="InterPro" id="IPR007044">
    <property type="entry name" value="Cyclodeamin/CycHdrlase"/>
</dbReference>
<feature type="domain" description="Cyclodeaminase/cyclohydrolase" evidence="1">
    <location>
        <begin position="13"/>
        <end position="172"/>
    </location>
</feature>
<evidence type="ECO:0000313" key="2">
    <source>
        <dbReference type="EMBL" id="GAA5228510.1"/>
    </source>
</evidence>
<dbReference type="Gene3D" id="1.20.120.680">
    <property type="entry name" value="Formiminotetrahydrofolate cyclodeaminase monomer, up-and-down helical bundle"/>
    <property type="match status" value="1"/>
</dbReference>
<dbReference type="Proteomes" id="UP001501257">
    <property type="component" value="Unassembled WGS sequence"/>
</dbReference>
<sequence>MGDTVEITTQNTTVEEWTWALAQSTGSPGGGAGAGLMLAIAASLTSMVAGYTQTSEDQRPELSLILQRAHELRHEALRLADEDAAASKAFGAAFRLQPGSARDSAISEASVEAAKASAVLGQKAIEAIEDLAWLSTYGNRALIADVVVGFGALRSTLAGARTNVSFDLSTLTAAGQTLEEIRAQHPVLWSMVGKLNEGIERIDGLMAGLDPEAAPTDDMS</sequence>
<reference evidence="3" key="1">
    <citation type="journal article" date="2019" name="Int. J. Syst. Evol. Microbiol.">
        <title>The Global Catalogue of Microorganisms (GCM) 10K type strain sequencing project: providing services to taxonomists for standard genome sequencing and annotation.</title>
        <authorList>
            <consortium name="The Broad Institute Genomics Platform"/>
            <consortium name="The Broad Institute Genome Sequencing Center for Infectious Disease"/>
            <person name="Wu L."/>
            <person name="Ma J."/>
        </authorList>
    </citation>
    <scope>NUCLEOTIDE SEQUENCE [LARGE SCALE GENOMIC DNA]</scope>
    <source>
        <strain evidence="3">JCM 18952</strain>
    </source>
</reference>